<feature type="region of interest" description="Disordered" evidence="1">
    <location>
        <begin position="1023"/>
        <end position="1044"/>
    </location>
</feature>
<dbReference type="Pfam" id="PF20706">
    <property type="entry name" value="GT4-conflict"/>
    <property type="match status" value="2"/>
</dbReference>
<feature type="domain" description="Death" evidence="2">
    <location>
        <begin position="1086"/>
        <end position="1135"/>
    </location>
</feature>
<dbReference type="EMBL" id="RCHS01000140">
    <property type="protein sequence ID" value="RMX60635.1"/>
    <property type="molecule type" value="Genomic_DNA"/>
</dbReference>
<name>A0A3M6V3Y7_POCDA</name>
<evidence type="ECO:0000256" key="1">
    <source>
        <dbReference type="SAM" id="MobiDB-lite"/>
    </source>
</evidence>
<dbReference type="SUPFAM" id="SSF53756">
    <property type="entry name" value="UDP-Glycosyltransferase/glycogen phosphorylase"/>
    <property type="match status" value="2"/>
</dbReference>
<dbReference type="SUPFAM" id="SSF47986">
    <property type="entry name" value="DEATH domain"/>
    <property type="match status" value="2"/>
</dbReference>
<dbReference type="PANTHER" id="PTHR12526">
    <property type="entry name" value="GLYCOSYLTRANSFERASE"/>
    <property type="match status" value="1"/>
</dbReference>
<evidence type="ECO:0000313" key="3">
    <source>
        <dbReference type="EMBL" id="RMX60635.1"/>
    </source>
</evidence>
<evidence type="ECO:0000313" key="4">
    <source>
        <dbReference type="Proteomes" id="UP000275408"/>
    </source>
</evidence>
<dbReference type="GO" id="GO:0007165">
    <property type="term" value="P:signal transduction"/>
    <property type="evidence" value="ECO:0007669"/>
    <property type="project" value="InterPro"/>
</dbReference>
<gene>
    <name evidence="3" type="ORF">pdam_00013768</name>
</gene>
<dbReference type="PROSITE" id="PS50017">
    <property type="entry name" value="DEATH_DOMAIN"/>
    <property type="match status" value="2"/>
</dbReference>
<dbReference type="Proteomes" id="UP000275408">
    <property type="component" value="Unassembled WGS sequence"/>
</dbReference>
<proteinExistence type="predicted"/>
<protein>
    <recommendedName>
        <fullName evidence="2">Death domain-containing protein</fullName>
    </recommendedName>
</protein>
<dbReference type="Gene3D" id="1.10.533.10">
    <property type="entry name" value="Death Domain, Fas"/>
    <property type="match status" value="2"/>
</dbReference>
<feature type="region of interest" description="Disordered" evidence="1">
    <location>
        <begin position="499"/>
        <end position="534"/>
    </location>
</feature>
<dbReference type="InterPro" id="IPR011029">
    <property type="entry name" value="DEATH-like_dom_sf"/>
</dbReference>
<dbReference type="OrthoDB" id="5984581at2759"/>
<dbReference type="CDD" id="cd03801">
    <property type="entry name" value="GT4_PimA-like"/>
    <property type="match status" value="1"/>
</dbReference>
<organism evidence="3 4">
    <name type="scientific">Pocillopora damicornis</name>
    <name type="common">Cauliflower coral</name>
    <name type="synonym">Millepora damicornis</name>
    <dbReference type="NCBI Taxonomy" id="46731"/>
    <lineage>
        <taxon>Eukaryota</taxon>
        <taxon>Metazoa</taxon>
        <taxon>Cnidaria</taxon>
        <taxon>Anthozoa</taxon>
        <taxon>Hexacorallia</taxon>
        <taxon>Scleractinia</taxon>
        <taxon>Astrocoeniina</taxon>
        <taxon>Pocilloporidae</taxon>
        <taxon>Pocillopora</taxon>
    </lineage>
</organism>
<feature type="domain" description="Death" evidence="2">
    <location>
        <begin position="561"/>
        <end position="610"/>
    </location>
</feature>
<comment type="caution">
    <text evidence="3">The sequence shown here is derived from an EMBL/GenBank/DDBJ whole genome shotgun (WGS) entry which is preliminary data.</text>
</comment>
<dbReference type="Gene3D" id="3.40.50.2000">
    <property type="entry name" value="Glycogen Phosphorylase B"/>
    <property type="match status" value="3"/>
</dbReference>
<evidence type="ECO:0000259" key="2">
    <source>
        <dbReference type="PROSITE" id="PS50017"/>
    </source>
</evidence>
<dbReference type="Pfam" id="PF00531">
    <property type="entry name" value="Death"/>
    <property type="match status" value="1"/>
</dbReference>
<accession>A0A3M6V3Y7</accession>
<sequence>MEKCRLNITLATGAVGWNTLVNNQLLIELAKNSKVKVTGLVPRSTQEQKEQAKKLNVELVDGQELDGFSSMELLSFPPDDLEIDVLFMHSYGLHEGKHAQNIRTAKKCKWFHIIHTIGEELAKYMDNKCEQESEHQLQLKLSRKADCVIAIGPKVADTFRSELCHCGKSNDVIDLTPGIMKELVGVRAFQQCGEIFRILISATWFAKYYKVKGLDIAAKAMTFLKEVSCHLIYIVNKDEDTEDLKNQLLQEGIELNQLTVRRLQSSNLENWKSQLCQVNLIIMPARTEGFGTTNLRAISADLPVLVSQNCGFGMALKKLPSGEKHVIKSNKPEVWAERIKEVLEKRPEDLMSEAKKLRKEYEEKYNWEKQCEDLVDRMLTMFPSKQEDFKQCVEHGEESDQARGGDPEVQQCETEVMVYEERMHENGNLGSAELRLAGKKKINQSERKANKEMVDVLQSRTQELSLVTRESESKSIDYKEKVEIVQERTQEVGHAAAKEVKKKGSGFDQTDGAAATLDGVNDSESNRDQTGQPVKAQDIPYSILSKICLKLNAKDDLSFRDFRLLGEKMGFDKDLTKVLEQKSNPTYELFQLWHPNPKSTVENLLMILKDDEMGRWDVTGWKKKGLRIISKLNVTLASDVDGWNKTVNGQLVIELGRNDRLCVTGFVPKNTQQQREHARSLNIQLVESKDHDGFSSAELLCFPPDNLNIDVLFIHSHGTNLGRQAQAIKDLKKCKWVQVVHSFHEECHTARYENENELQRKMCEKADAVIAIGSKTAESCRRALRYSLKQENVINLTPGVCEDLIGVRRVYEDLATFHVLISGSLSHFSIKGCDVAVKAIKLLNTPSYHLTVVVKSHDETAGITKALLNEGINSQQLDVCVAGSREEWRKLMCKVDLAIKPSRNEGFGMSGLLAISADLPVLISEHCGLGMVLKTVLFGNSHVVDSVKPEVWADRIQQVRDKDPELRREEAKQLRDGYTQKFNWKNQCEKVVETLCKLGQKIEGPTEKQDQEEAVMKLTKTVEKTNLSDESSTREEKDTKMKQDVVDAGRSLANERLSMSVRNLPLPVYSRVCLSLNVLRDVRWDDFRMLGEKVGLSRDEIDFIQQQRNPTDEILKTWSSNPHEATVAKLIELLKHKDFRRMDVAQILEEWVSEMNEKYNN</sequence>
<dbReference type="AlphaFoldDB" id="A0A3M6V3Y7"/>
<reference evidence="3 4" key="1">
    <citation type="journal article" date="2018" name="Sci. Rep.">
        <title>Comparative analysis of the Pocillopora damicornis genome highlights role of immune system in coral evolution.</title>
        <authorList>
            <person name="Cunning R."/>
            <person name="Bay R.A."/>
            <person name="Gillette P."/>
            <person name="Baker A.C."/>
            <person name="Traylor-Knowles N."/>
        </authorList>
    </citation>
    <scope>NUCLEOTIDE SEQUENCE [LARGE SCALE GENOMIC DNA]</scope>
    <source>
        <strain evidence="3">RSMAS</strain>
        <tissue evidence="3">Whole animal</tissue>
    </source>
</reference>
<dbReference type="InterPro" id="IPR000488">
    <property type="entry name" value="Death_dom"/>
</dbReference>
<keyword evidence="4" id="KW-1185">Reference proteome</keyword>